<gene>
    <name evidence="1" type="ORF">CASFOL_028101</name>
</gene>
<organism evidence="1 2">
    <name type="scientific">Castilleja foliolosa</name>
    <dbReference type="NCBI Taxonomy" id="1961234"/>
    <lineage>
        <taxon>Eukaryota</taxon>
        <taxon>Viridiplantae</taxon>
        <taxon>Streptophyta</taxon>
        <taxon>Embryophyta</taxon>
        <taxon>Tracheophyta</taxon>
        <taxon>Spermatophyta</taxon>
        <taxon>Magnoliopsida</taxon>
        <taxon>eudicotyledons</taxon>
        <taxon>Gunneridae</taxon>
        <taxon>Pentapetalae</taxon>
        <taxon>asterids</taxon>
        <taxon>lamiids</taxon>
        <taxon>Lamiales</taxon>
        <taxon>Orobanchaceae</taxon>
        <taxon>Pedicularideae</taxon>
        <taxon>Castillejinae</taxon>
        <taxon>Castilleja</taxon>
    </lineage>
</organism>
<dbReference type="AlphaFoldDB" id="A0ABD3CF96"/>
<comment type="caution">
    <text evidence="1">The sequence shown here is derived from an EMBL/GenBank/DDBJ whole genome shotgun (WGS) entry which is preliminary data.</text>
</comment>
<evidence type="ECO:0000313" key="2">
    <source>
        <dbReference type="Proteomes" id="UP001632038"/>
    </source>
</evidence>
<proteinExistence type="predicted"/>
<dbReference type="Proteomes" id="UP001632038">
    <property type="component" value="Unassembled WGS sequence"/>
</dbReference>
<evidence type="ECO:0008006" key="3">
    <source>
        <dbReference type="Google" id="ProtNLM"/>
    </source>
</evidence>
<reference evidence="2" key="1">
    <citation type="journal article" date="2024" name="IScience">
        <title>Strigolactones Initiate the Formation of Haustorium-like Structures in Castilleja.</title>
        <authorList>
            <person name="Buerger M."/>
            <person name="Peterson D."/>
            <person name="Chory J."/>
        </authorList>
    </citation>
    <scope>NUCLEOTIDE SEQUENCE [LARGE SCALE GENOMIC DNA]</scope>
</reference>
<name>A0ABD3CF96_9LAMI</name>
<protein>
    <recommendedName>
        <fullName evidence="3">Secreted protein</fullName>
    </recommendedName>
</protein>
<evidence type="ECO:0000313" key="1">
    <source>
        <dbReference type="EMBL" id="KAL3627999.1"/>
    </source>
</evidence>
<sequence>MGRRYFPFLFHLCLFFFFFFFFRSMAAKVELFGEWRRLRPRKNRFGSATSVCISGSQNWPVFEEGKLCSADKIRYPDLHGCSARCQ</sequence>
<keyword evidence="2" id="KW-1185">Reference proteome</keyword>
<accession>A0ABD3CF96</accession>
<dbReference type="EMBL" id="JAVIJP010000037">
    <property type="protein sequence ID" value="KAL3627999.1"/>
    <property type="molecule type" value="Genomic_DNA"/>
</dbReference>